<evidence type="ECO:0000313" key="3">
    <source>
        <dbReference type="Proteomes" id="UP000198931"/>
    </source>
</evidence>
<gene>
    <name evidence="2" type="ORF">SAMN05443292_2521</name>
</gene>
<dbReference type="EMBL" id="FOQT01000004">
    <property type="protein sequence ID" value="SFI41998.1"/>
    <property type="molecule type" value="Genomic_DNA"/>
</dbReference>
<reference evidence="2 3" key="1">
    <citation type="submission" date="2016-10" db="EMBL/GenBank/DDBJ databases">
        <authorList>
            <person name="de Groot N.N."/>
        </authorList>
    </citation>
    <scope>NUCLEOTIDE SEQUENCE [LARGE SCALE GENOMIC DNA]</scope>
    <source>
        <strain evidence="2 3">DSM 26000</strain>
    </source>
</reference>
<feature type="transmembrane region" description="Helical" evidence="1">
    <location>
        <begin position="7"/>
        <end position="27"/>
    </location>
</feature>
<keyword evidence="1" id="KW-1133">Transmembrane helix</keyword>
<accession>A0A1I3I1U8</accession>
<organism evidence="2 3">
    <name type="scientific">Halpernia frigidisoli</name>
    <dbReference type="NCBI Taxonomy" id="1125876"/>
    <lineage>
        <taxon>Bacteria</taxon>
        <taxon>Pseudomonadati</taxon>
        <taxon>Bacteroidota</taxon>
        <taxon>Flavobacteriia</taxon>
        <taxon>Flavobacteriales</taxon>
        <taxon>Weeksellaceae</taxon>
        <taxon>Chryseobacterium group</taxon>
        <taxon>Halpernia</taxon>
    </lineage>
</organism>
<dbReference type="Proteomes" id="UP000198931">
    <property type="component" value="Unassembled WGS sequence"/>
</dbReference>
<sequence>MKKNAPYILMISGVILFILSLWSAHFILSEINYYNAAASVLIVLLGFVELNKKKKNEN</sequence>
<keyword evidence="1" id="KW-0812">Transmembrane</keyword>
<keyword evidence="1" id="KW-0472">Membrane</keyword>
<keyword evidence="3" id="KW-1185">Reference proteome</keyword>
<dbReference type="AlphaFoldDB" id="A0A1I3I1U8"/>
<feature type="transmembrane region" description="Helical" evidence="1">
    <location>
        <begin position="33"/>
        <end position="50"/>
    </location>
</feature>
<dbReference type="STRING" id="1125876.SAMN05443292_2521"/>
<proteinExistence type="predicted"/>
<evidence type="ECO:0000256" key="1">
    <source>
        <dbReference type="SAM" id="Phobius"/>
    </source>
</evidence>
<evidence type="ECO:0000313" key="2">
    <source>
        <dbReference type="EMBL" id="SFI41998.1"/>
    </source>
</evidence>
<protein>
    <submittedName>
        <fullName evidence="2">Uncharacterized protein</fullName>
    </submittedName>
</protein>
<name>A0A1I3I1U8_9FLAO</name>